<organism evidence="3 4">
    <name type="scientific">Amycolatopsis silviterrae</name>
    <dbReference type="NCBI Taxonomy" id="1656914"/>
    <lineage>
        <taxon>Bacteria</taxon>
        <taxon>Bacillati</taxon>
        <taxon>Actinomycetota</taxon>
        <taxon>Actinomycetes</taxon>
        <taxon>Pseudonocardiales</taxon>
        <taxon>Pseudonocardiaceae</taxon>
        <taxon>Amycolatopsis</taxon>
    </lineage>
</organism>
<comment type="caution">
    <text evidence="3">The sequence shown here is derived from an EMBL/GenBank/DDBJ whole genome shotgun (WGS) entry which is preliminary data.</text>
</comment>
<dbReference type="Proteomes" id="UP001597483">
    <property type="component" value="Unassembled WGS sequence"/>
</dbReference>
<evidence type="ECO:0000259" key="2">
    <source>
        <dbReference type="Pfam" id="PF00296"/>
    </source>
</evidence>
<accession>A0ABW5HFG0</accession>
<dbReference type="PANTHER" id="PTHR30137">
    <property type="entry name" value="LUCIFERASE-LIKE MONOOXYGENASE"/>
    <property type="match status" value="1"/>
</dbReference>
<keyword evidence="4" id="KW-1185">Reference proteome</keyword>
<keyword evidence="3" id="KW-0560">Oxidoreductase</keyword>
<feature type="domain" description="Luciferase-like" evidence="2">
    <location>
        <begin position="1"/>
        <end position="314"/>
    </location>
</feature>
<evidence type="ECO:0000256" key="1">
    <source>
        <dbReference type="SAM" id="MobiDB-lite"/>
    </source>
</evidence>
<dbReference type="SUPFAM" id="SSF51679">
    <property type="entry name" value="Bacterial luciferase-like"/>
    <property type="match status" value="1"/>
</dbReference>
<evidence type="ECO:0000313" key="3">
    <source>
        <dbReference type="EMBL" id="MFD2472053.1"/>
    </source>
</evidence>
<dbReference type="RefSeq" id="WP_378309406.1">
    <property type="nucleotide sequence ID" value="NZ_JBHUKS010000026.1"/>
</dbReference>
<dbReference type="GO" id="GO:0016491">
    <property type="term" value="F:oxidoreductase activity"/>
    <property type="evidence" value="ECO:0007669"/>
    <property type="project" value="UniProtKB-KW"/>
</dbReference>
<dbReference type="InterPro" id="IPR050766">
    <property type="entry name" value="Bact_Lucif_Oxidored"/>
</dbReference>
<dbReference type="EMBL" id="JBHUKS010000026">
    <property type="protein sequence ID" value="MFD2472053.1"/>
    <property type="molecule type" value="Genomic_DNA"/>
</dbReference>
<feature type="region of interest" description="Disordered" evidence="1">
    <location>
        <begin position="361"/>
        <end position="389"/>
    </location>
</feature>
<dbReference type="InterPro" id="IPR036661">
    <property type="entry name" value="Luciferase-like_sf"/>
</dbReference>
<proteinExistence type="predicted"/>
<name>A0ABW5HFG0_9PSEU</name>
<dbReference type="EC" id="1.-.-.-" evidence="3"/>
<protein>
    <submittedName>
        <fullName evidence="3">LLM class flavin-dependent oxidoreductase</fullName>
        <ecNumber evidence="3">1.-.-.-</ecNumber>
    </submittedName>
</protein>
<dbReference type="InterPro" id="IPR011251">
    <property type="entry name" value="Luciferase-like_dom"/>
</dbReference>
<dbReference type="Gene3D" id="3.20.20.30">
    <property type="entry name" value="Luciferase-like domain"/>
    <property type="match status" value="1"/>
</dbReference>
<gene>
    <name evidence="3" type="ORF">ACFSVL_31975</name>
</gene>
<dbReference type="Pfam" id="PF00296">
    <property type="entry name" value="Bac_luciferase"/>
    <property type="match status" value="1"/>
</dbReference>
<evidence type="ECO:0000313" key="4">
    <source>
        <dbReference type="Proteomes" id="UP001597483"/>
    </source>
</evidence>
<dbReference type="PANTHER" id="PTHR30137:SF6">
    <property type="entry name" value="LUCIFERASE-LIKE MONOOXYGENASE"/>
    <property type="match status" value="1"/>
</dbReference>
<sequence length="389" mass="43157">MHTGLSLIFQNLGRSRTDAEVYRHETRYALEAEAAGFDSVWTPEHHFTDYDMTPNVPQFLSWLAGQTSRLRLGTMVSVLPWNDPVRVAESFTLLDHLSGGRSLLGIGRGLGRTEFEGLRVEMGHSRRLFTEYAEAVTAGLETGVMEYDGELYRQPRVEIRPEPYASFRGRTFASAISPESIDLVARLGVGIMVIAQKPWHTVERELENYRRRFAEINGTQPPKPIIALFVGAAPTEEKAQHIREHYLQNYALSTVKHYEFDNVGFADIEGYEYYAGLSRNIAKHGIEGFSSFLADLQVWGTPDQVTAQVLEYVDRLNAGGVLMVPAYGGMPEDIADANFSLLSKEVLPALKEYDVGGDLGVTYDMGPPREPAAAADEEDEGAPGIGLLP</sequence>
<reference evidence="4" key="1">
    <citation type="journal article" date="2019" name="Int. J. Syst. Evol. Microbiol.">
        <title>The Global Catalogue of Microorganisms (GCM) 10K type strain sequencing project: providing services to taxonomists for standard genome sequencing and annotation.</title>
        <authorList>
            <consortium name="The Broad Institute Genomics Platform"/>
            <consortium name="The Broad Institute Genome Sequencing Center for Infectious Disease"/>
            <person name="Wu L."/>
            <person name="Ma J."/>
        </authorList>
    </citation>
    <scope>NUCLEOTIDE SEQUENCE [LARGE SCALE GENOMIC DNA]</scope>
    <source>
        <strain evidence="4">CGMCC 4.7641</strain>
    </source>
</reference>